<comment type="subcellular location">
    <subcellularLocation>
        <location evidence="1">Nucleus</location>
    </subcellularLocation>
</comment>
<dbReference type="InterPro" id="IPR018525">
    <property type="entry name" value="MCM_CS"/>
</dbReference>
<keyword evidence="12" id="KW-0067">ATP-binding</keyword>
<dbReference type="Gene3D" id="3.40.50.300">
    <property type="entry name" value="P-loop containing nucleotide triphosphate hydrolases"/>
    <property type="match status" value="1"/>
</dbReference>
<evidence type="ECO:0000256" key="13">
    <source>
        <dbReference type="ARBA" id="ARBA00023125"/>
    </source>
</evidence>
<dbReference type="SMART" id="SM00350">
    <property type="entry name" value="MCM"/>
    <property type="match status" value="1"/>
</dbReference>
<feature type="region of interest" description="Disordered" evidence="16">
    <location>
        <begin position="1"/>
        <end position="28"/>
    </location>
</feature>
<evidence type="ECO:0000256" key="6">
    <source>
        <dbReference type="ARBA" id="ARBA00022723"/>
    </source>
</evidence>
<keyword evidence="11" id="KW-0862">Zinc</keyword>
<dbReference type="Pfam" id="PF17855">
    <property type="entry name" value="MCM_lid"/>
    <property type="match status" value="1"/>
</dbReference>
<dbReference type="PROSITE" id="PS50051">
    <property type="entry name" value="MCM_2"/>
    <property type="match status" value="1"/>
</dbReference>
<dbReference type="PANTHER" id="PTHR11630:SF44">
    <property type="entry name" value="DNA REPLICATION LICENSING FACTOR MCM2"/>
    <property type="match status" value="1"/>
</dbReference>
<keyword evidence="6" id="KW-0479">Metal-binding</keyword>
<dbReference type="GO" id="GO:1902975">
    <property type="term" value="P:mitotic DNA replication initiation"/>
    <property type="evidence" value="ECO:0007669"/>
    <property type="project" value="TreeGrafter"/>
</dbReference>
<comment type="caution">
    <text evidence="18">The sequence shown here is derived from an EMBL/GenBank/DDBJ whole genome shotgun (WGS) entry which is preliminary data.</text>
</comment>
<evidence type="ECO:0000256" key="7">
    <source>
        <dbReference type="ARBA" id="ARBA00022741"/>
    </source>
</evidence>
<accession>A0A0R0LZH5</accession>
<evidence type="ECO:0000259" key="17">
    <source>
        <dbReference type="PROSITE" id="PS50051"/>
    </source>
</evidence>
<evidence type="ECO:0000256" key="4">
    <source>
        <dbReference type="ARBA" id="ARBA00018925"/>
    </source>
</evidence>
<dbReference type="Pfam" id="PF14551">
    <property type="entry name" value="MCM_N"/>
    <property type="match status" value="1"/>
</dbReference>
<protein>
    <recommendedName>
        <fullName evidence="4">DNA replication licensing factor MCM2</fullName>
        <ecNumber evidence="3">3.6.4.12</ecNumber>
    </recommendedName>
</protein>
<keyword evidence="5" id="KW-0235">DNA replication</keyword>
<dbReference type="GO" id="GO:0043596">
    <property type="term" value="C:nuclear replication fork"/>
    <property type="evidence" value="ECO:0007669"/>
    <property type="project" value="UniProtKB-ARBA"/>
</dbReference>
<dbReference type="Pfam" id="PF00493">
    <property type="entry name" value="MCM"/>
    <property type="match status" value="1"/>
</dbReference>
<dbReference type="SUPFAM" id="SSF52540">
    <property type="entry name" value="P-loop containing nucleoside triphosphate hydrolases"/>
    <property type="match status" value="1"/>
</dbReference>
<evidence type="ECO:0000256" key="5">
    <source>
        <dbReference type="ARBA" id="ARBA00022705"/>
    </source>
</evidence>
<dbReference type="InterPro" id="IPR001208">
    <property type="entry name" value="MCM_dom"/>
</dbReference>
<gene>
    <name evidence="18" type="ORF">M153_16400015923</name>
</gene>
<dbReference type="GO" id="GO:0042555">
    <property type="term" value="C:MCM complex"/>
    <property type="evidence" value="ECO:0007669"/>
    <property type="project" value="InterPro"/>
</dbReference>
<dbReference type="AlphaFoldDB" id="A0A0R0LZH5"/>
<dbReference type="SMART" id="SM00382">
    <property type="entry name" value="AAA"/>
    <property type="match status" value="1"/>
</dbReference>
<feature type="compositionally biased region" description="Polar residues" evidence="16">
    <location>
        <begin position="17"/>
        <end position="28"/>
    </location>
</feature>
<dbReference type="InterPro" id="IPR027417">
    <property type="entry name" value="P-loop_NTPase"/>
</dbReference>
<evidence type="ECO:0000313" key="18">
    <source>
        <dbReference type="EMBL" id="KRH94701.1"/>
    </source>
</evidence>
<dbReference type="InterPro" id="IPR027925">
    <property type="entry name" value="MCM_N"/>
</dbReference>
<evidence type="ECO:0000256" key="12">
    <source>
        <dbReference type="ARBA" id="ARBA00022840"/>
    </source>
</evidence>
<evidence type="ECO:0000256" key="8">
    <source>
        <dbReference type="ARBA" id="ARBA00022771"/>
    </source>
</evidence>
<dbReference type="GO" id="GO:0031261">
    <property type="term" value="C:DNA replication preinitiation complex"/>
    <property type="evidence" value="ECO:0007669"/>
    <property type="project" value="UniProtKB-ARBA"/>
</dbReference>
<dbReference type="PROSITE" id="PS00847">
    <property type="entry name" value="MCM_1"/>
    <property type="match status" value="1"/>
</dbReference>
<evidence type="ECO:0000313" key="19">
    <source>
        <dbReference type="Proteomes" id="UP000051530"/>
    </source>
</evidence>
<dbReference type="InterPro" id="IPR041562">
    <property type="entry name" value="MCM_lid"/>
</dbReference>
<dbReference type="GO" id="GO:0005656">
    <property type="term" value="C:nuclear pre-replicative complex"/>
    <property type="evidence" value="ECO:0007669"/>
    <property type="project" value="UniProtKB-ARBA"/>
</dbReference>
<keyword evidence="8" id="KW-0863">Zinc-finger</keyword>
<dbReference type="EMBL" id="LGUB01000040">
    <property type="protein sequence ID" value="KRH94701.1"/>
    <property type="molecule type" value="Genomic_DNA"/>
</dbReference>
<dbReference type="Proteomes" id="UP000051530">
    <property type="component" value="Unassembled WGS sequence"/>
</dbReference>
<sequence>MTRRANENFDRDEPSTEHNFFSSSLPYNSDPQSDIPLDLPSAADVYLESTIPEVSDHIEPVRFDEDIADLPVNKETMENFNFKLRIKNLFINFLNTFDNRKYIRNIKTMCAENKESLFVSYLDIQAFDETLVKVLVVSAESALVVFDEALKLVVSQLFPNYFMIKSRVNIRILDVPVFEELRELRNENLGSLIRVKGIVTRRSGVFPKTSLAKYQCIKCRITFGPFLVENEVDFKPSNCPDCDSRGPFKINSEETVYKDFQKMTVQEIPGTVPAGTLPRSKEVYVFYDLIDLAKPGDEVEVIGIYTNGFLRDTIYTTHILANSIVKKETSCVITKEDEREIRQLAKNPRILEILCNSLAPEICGHFTLKRACLLALFGGQKKGNLDEKGSHKIRGDIHVLLMGDPGTAKSQILRSVSRIAPRAVLATGHGVSSVGLTASVRKDSNNEWVLEGGALVLADNGVVLIDEFDKMQENDRSAIHEAMEQQSISVSKAGIIATLNARCAVIAAANPRKGRYNSAMSLNANVNLSEPILSRFDILCIVRDITDQAEDERIASFIIDKITKRGQTQDQSTKKSNKNQLTTIDDELFKKYLMYAKRISPQISEINKDKISKLYADLRKEGEGSMPITARHIESIVRISEALAKIKLSDSVTAEEVDLAIKITLDSFISAQKFSHSKALRKKFSTYLNENDDFYVYQFILNEMFNEKIKSMREVSDSVLIDRSEYEKRVKSFGIKFNFGFYQIDTFKQGYNLDRNKIRKDMVI</sequence>
<dbReference type="GO" id="GO:0043138">
    <property type="term" value="F:3'-5' DNA helicase activity"/>
    <property type="evidence" value="ECO:0007669"/>
    <property type="project" value="TreeGrafter"/>
</dbReference>
<evidence type="ECO:0000256" key="9">
    <source>
        <dbReference type="ARBA" id="ARBA00022801"/>
    </source>
</evidence>
<evidence type="ECO:0000256" key="11">
    <source>
        <dbReference type="ARBA" id="ARBA00022833"/>
    </source>
</evidence>
<evidence type="ECO:0000256" key="14">
    <source>
        <dbReference type="ARBA" id="ARBA00023242"/>
    </source>
</evidence>
<comment type="similarity">
    <text evidence="2">Belongs to the MCM family.</text>
</comment>
<evidence type="ECO:0000256" key="15">
    <source>
        <dbReference type="ARBA" id="ARBA00023306"/>
    </source>
</evidence>
<dbReference type="GO" id="GO:0005524">
    <property type="term" value="F:ATP binding"/>
    <property type="evidence" value="ECO:0007669"/>
    <property type="project" value="UniProtKB-KW"/>
</dbReference>
<dbReference type="InterPro" id="IPR033762">
    <property type="entry name" value="MCM_OB"/>
</dbReference>
<dbReference type="GO" id="GO:0003697">
    <property type="term" value="F:single-stranded DNA binding"/>
    <property type="evidence" value="ECO:0007669"/>
    <property type="project" value="TreeGrafter"/>
</dbReference>
<dbReference type="PRINTS" id="PR01657">
    <property type="entry name" value="MCMFAMILY"/>
</dbReference>
<evidence type="ECO:0000256" key="2">
    <source>
        <dbReference type="ARBA" id="ARBA00008010"/>
    </source>
</evidence>
<dbReference type="VEuPathDB" id="MicrosporidiaDB:M153_16400015923"/>
<keyword evidence="9" id="KW-0378">Hydrolase</keyword>
<dbReference type="InterPro" id="IPR008045">
    <property type="entry name" value="MCM2"/>
</dbReference>
<keyword evidence="10" id="KW-0347">Helicase</keyword>
<dbReference type="PANTHER" id="PTHR11630">
    <property type="entry name" value="DNA REPLICATION LICENSING FACTOR MCM FAMILY MEMBER"/>
    <property type="match status" value="1"/>
</dbReference>
<dbReference type="FunFam" id="3.40.50.300:FF:001141">
    <property type="entry name" value="DNA helicase"/>
    <property type="match status" value="1"/>
</dbReference>
<dbReference type="InterPro" id="IPR031327">
    <property type="entry name" value="MCM"/>
</dbReference>
<dbReference type="InterPro" id="IPR012340">
    <property type="entry name" value="NA-bd_OB-fold"/>
</dbReference>
<keyword evidence="13" id="KW-0238">DNA-binding</keyword>
<keyword evidence="15" id="KW-0131">Cell cycle</keyword>
<dbReference type="Gene3D" id="2.40.50.140">
    <property type="entry name" value="Nucleic acid-binding proteins"/>
    <property type="match status" value="1"/>
</dbReference>
<keyword evidence="14" id="KW-0539">Nucleus</keyword>
<feature type="compositionally biased region" description="Basic and acidic residues" evidence="16">
    <location>
        <begin position="1"/>
        <end position="16"/>
    </location>
</feature>
<evidence type="ECO:0000256" key="10">
    <source>
        <dbReference type="ARBA" id="ARBA00022806"/>
    </source>
</evidence>
<dbReference type="Gene3D" id="2.20.28.10">
    <property type="match status" value="1"/>
</dbReference>
<organism evidence="18 19">
    <name type="scientific">Pseudoloma neurophilia</name>
    <dbReference type="NCBI Taxonomy" id="146866"/>
    <lineage>
        <taxon>Eukaryota</taxon>
        <taxon>Fungi</taxon>
        <taxon>Fungi incertae sedis</taxon>
        <taxon>Microsporidia</taxon>
        <taxon>Pseudoloma</taxon>
    </lineage>
</organism>
<dbReference type="EC" id="3.6.4.12" evidence="3"/>
<dbReference type="GO" id="GO:0000727">
    <property type="term" value="P:double-strand break repair via break-induced replication"/>
    <property type="evidence" value="ECO:0007669"/>
    <property type="project" value="TreeGrafter"/>
</dbReference>
<keyword evidence="19" id="KW-1185">Reference proteome</keyword>
<evidence type="ECO:0000256" key="16">
    <source>
        <dbReference type="SAM" id="MobiDB-lite"/>
    </source>
</evidence>
<dbReference type="InterPro" id="IPR003593">
    <property type="entry name" value="AAA+_ATPase"/>
</dbReference>
<keyword evidence="7" id="KW-0547">Nucleotide-binding</keyword>
<dbReference type="SUPFAM" id="SSF50249">
    <property type="entry name" value="Nucleic acid-binding proteins"/>
    <property type="match status" value="1"/>
</dbReference>
<feature type="domain" description="MCM C-terminal AAA(+) ATPase" evidence="17">
    <location>
        <begin position="350"/>
        <end position="558"/>
    </location>
</feature>
<proteinExistence type="inferred from homology"/>
<evidence type="ECO:0000256" key="3">
    <source>
        <dbReference type="ARBA" id="ARBA00012551"/>
    </source>
</evidence>
<name>A0A0R0LZH5_9MICR</name>
<dbReference type="OrthoDB" id="844at2759"/>
<dbReference type="Pfam" id="PF17207">
    <property type="entry name" value="MCM_OB"/>
    <property type="match status" value="1"/>
</dbReference>
<evidence type="ECO:0000256" key="1">
    <source>
        <dbReference type="ARBA" id="ARBA00004123"/>
    </source>
</evidence>
<dbReference type="Gene3D" id="3.30.1640.10">
    <property type="entry name" value="mini-chromosome maintenance (MCM) complex, chain A, domain 1"/>
    <property type="match status" value="1"/>
</dbReference>
<dbReference type="PRINTS" id="PR01658">
    <property type="entry name" value="MCMPROTEIN2"/>
</dbReference>
<dbReference type="GO" id="GO:0006279">
    <property type="term" value="P:premeiotic DNA replication"/>
    <property type="evidence" value="ECO:0007669"/>
    <property type="project" value="UniProtKB-ARBA"/>
</dbReference>
<reference evidence="18 19" key="1">
    <citation type="submission" date="2015-07" db="EMBL/GenBank/DDBJ databases">
        <title>The genome of Pseudoloma neurophilia, a relevant intracellular parasite of the zebrafish.</title>
        <authorList>
            <person name="Ndikumana S."/>
            <person name="Pelin A."/>
            <person name="Sanders J."/>
            <person name="Corradi N."/>
        </authorList>
    </citation>
    <scope>NUCLEOTIDE SEQUENCE [LARGE SCALE GENOMIC DNA]</scope>
    <source>
        <strain evidence="18 19">MK1</strain>
    </source>
</reference>
<dbReference type="GO" id="GO:0016787">
    <property type="term" value="F:hydrolase activity"/>
    <property type="evidence" value="ECO:0007669"/>
    <property type="project" value="UniProtKB-KW"/>
</dbReference>
<dbReference type="GO" id="GO:0008270">
    <property type="term" value="F:zinc ion binding"/>
    <property type="evidence" value="ECO:0007669"/>
    <property type="project" value="UniProtKB-KW"/>
</dbReference>
<dbReference type="GO" id="GO:0017116">
    <property type="term" value="F:single-stranded DNA helicase activity"/>
    <property type="evidence" value="ECO:0007669"/>
    <property type="project" value="TreeGrafter"/>
</dbReference>